<gene>
    <name evidence="21" type="primary">wzc</name>
    <name evidence="21" type="ORF">Mame_04141</name>
</gene>
<dbReference type="eggNOG" id="COG0489">
    <property type="taxonomic scope" value="Bacteria"/>
</dbReference>
<dbReference type="RefSeq" id="WP_033410003.1">
    <property type="nucleotide sequence ID" value="NZ_AQWH01000007.1"/>
</dbReference>
<evidence type="ECO:0000259" key="19">
    <source>
        <dbReference type="Pfam" id="PF13614"/>
    </source>
</evidence>
<evidence type="ECO:0000256" key="3">
    <source>
        <dbReference type="ARBA" id="ARBA00008883"/>
    </source>
</evidence>
<dbReference type="eggNOG" id="COG3206">
    <property type="taxonomic scope" value="Bacteria"/>
</dbReference>
<keyword evidence="14" id="KW-0829">Tyrosine-protein kinase</keyword>
<evidence type="ECO:0000256" key="10">
    <source>
        <dbReference type="ARBA" id="ARBA00022777"/>
    </source>
</evidence>
<evidence type="ECO:0000259" key="18">
    <source>
        <dbReference type="Pfam" id="PF02706"/>
    </source>
</evidence>
<dbReference type="SUPFAM" id="SSF52540">
    <property type="entry name" value="P-loop containing nucleoside triphosphate hydrolases"/>
    <property type="match status" value="1"/>
</dbReference>
<evidence type="ECO:0000256" key="9">
    <source>
        <dbReference type="ARBA" id="ARBA00022741"/>
    </source>
</evidence>
<proteinExistence type="inferred from homology"/>
<evidence type="ECO:0000256" key="14">
    <source>
        <dbReference type="ARBA" id="ARBA00023137"/>
    </source>
</evidence>
<feature type="transmembrane region" description="Helical" evidence="17">
    <location>
        <begin position="412"/>
        <end position="431"/>
    </location>
</feature>
<feature type="coiled-coil region" evidence="16">
    <location>
        <begin position="319"/>
        <end position="353"/>
    </location>
</feature>
<dbReference type="InterPro" id="IPR027417">
    <property type="entry name" value="P-loop_NTPase"/>
</dbReference>
<keyword evidence="12 17" id="KW-1133">Transmembrane helix</keyword>
<keyword evidence="5" id="KW-1003">Cell membrane</keyword>
<feature type="domain" description="Polysaccharide chain length determinant N-terminal" evidence="18">
    <location>
        <begin position="11"/>
        <end position="104"/>
    </location>
</feature>
<dbReference type="GO" id="GO:0005886">
    <property type="term" value="C:plasma membrane"/>
    <property type="evidence" value="ECO:0007669"/>
    <property type="project" value="UniProtKB-SubCell"/>
</dbReference>
<keyword evidence="7 21" id="KW-0808">Transferase</keyword>
<keyword evidence="6" id="KW-0997">Cell inner membrane</keyword>
<dbReference type="InterPro" id="IPR005702">
    <property type="entry name" value="Wzc-like_C"/>
</dbReference>
<reference evidence="21 22" key="1">
    <citation type="submission" date="2017-03" db="EMBL/GenBank/DDBJ databases">
        <title>Foreign affairs: Plasmid Transfer between Roseobacters and Rhizobia.</title>
        <authorList>
            <person name="Bartling P."/>
            <person name="Bunk B."/>
            <person name="Overmann J."/>
            <person name="Brinkmann H."/>
            <person name="Petersen J."/>
        </authorList>
    </citation>
    <scope>NUCLEOTIDE SEQUENCE [LARGE SCALE GENOMIC DNA]</scope>
    <source>
        <strain evidence="21 22">MACL11</strain>
    </source>
</reference>
<feature type="coiled-coil region" evidence="16">
    <location>
        <begin position="209"/>
        <end position="265"/>
    </location>
</feature>
<dbReference type="EMBL" id="CP020330">
    <property type="protein sequence ID" value="AQZ53436.1"/>
    <property type="molecule type" value="Genomic_DNA"/>
</dbReference>
<keyword evidence="16" id="KW-0175">Coiled coil</keyword>
<dbReference type="STRING" id="1122214.Mame_04141"/>
<keyword evidence="13 17" id="KW-0472">Membrane</keyword>
<evidence type="ECO:0000256" key="12">
    <source>
        <dbReference type="ARBA" id="ARBA00022989"/>
    </source>
</evidence>
<dbReference type="Gene3D" id="3.40.50.300">
    <property type="entry name" value="P-loop containing nucleotide triphosphate hydrolases"/>
    <property type="match status" value="1"/>
</dbReference>
<dbReference type="Proteomes" id="UP000191135">
    <property type="component" value="Chromosome"/>
</dbReference>
<sequence>MLNSKNNTENDDIDLQKIFSIFWRRKFLIAVIFILFVLAGGYYAIRMTTPIYRATSVTMVSGQAENIIDIPSVLAQLGTDDVALQSEIEVIRSRILIGNVVDNLDLMADPEFNAALRESTTFARFVAYIKSLFPTPSDSDVPGPDRTRDRVVSALLDKFTATVVPDTTTFRITVSSEDPEKAALIADSIAEQYVQRQIDVKRGATVDAIDWLSERVAELKVSLEKSENTVKQFKTDTPLTTPEVLSGLERQLKSIRDRITETRQRVEASDALFANLEQASSFEDKAVLLGDPTLIDLSATAPRNRRDAARFEARLETLLVDRRRDAAELKSQLASLETAEAALERKIQTESAAYLELEQLTREAEANRTLYEYFLARLKETSAQQGIQQADSVILSYAVVPENASEPSKKRIVLLAGLVGLVFGGLLSLLLEMRNRTFKTSQELEELAGLPVVGMLPLVPAKHRSDLFHYLQTHSTSPFAEAIRNLRTSVVLANLDKPPQVIMLSSSIPGEGKTTSSIALALNFVSMGKKVLLVEGDLRRLTFHQYFGNSRTDAGLISVLSGKQTLDETVFHSEDLELDVLFGERSPKNAADVLSSRKMDELLREARSKYDFIIVDAPPVLIVPDARVLSQFVDAILFVVKWDSTHHHQVEEAVRSFEEGKIEGLVLNQIDPNGFKRYGYNYGYGYGYAAHYGDKYYDTDDD</sequence>
<dbReference type="CDD" id="cd05387">
    <property type="entry name" value="BY-kinase"/>
    <property type="match status" value="1"/>
</dbReference>
<dbReference type="OrthoDB" id="230260at2"/>
<evidence type="ECO:0000256" key="13">
    <source>
        <dbReference type="ARBA" id="ARBA00023136"/>
    </source>
</evidence>
<dbReference type="EC" id="2.7.10.2" evidence="4"/>
<keyword evidence="10 21" id="KW-0418">Kinase</keyword>
<protein>
    <recommendedName>
        <fullName evidence="4">non-specific protein-tyrosine kinase</fullName>
        <ecNumber evidence="4">2.7.10.2</ecNumber>
    </recommendedName>
</protein>
<evidence type="ECO:0000256" key="6">
    <source>
        <dbReference type="ARBA" id="ARBA00022519"/>
    </source>
</evidence>
<evidence type="ECO:0000256" key="7">
    <source>
        <dbReference type="ARBA" id="ARBA00022679"/>
    </source>
</evidence>
<name>A0A1U9Z707_9HYPH</name>
<dbReference type="KEGG" id="mmed:Mame_04141"/>
<feature type="domain" description="AAA" evidence="19">
    <location>
        <begin position="501"/>
        <end position="624"/>
    </location>
</feature>
<keyword evidence="8 17" id="KW-0812">Transmembrane</keyword>
<evidence type="ECO:0000256" key="5">
    <source>
        <dbReference type="ARBA" id="ARBA00022475"/>
    </source>
</evidence>
<dbReference type="GO" id="GO:0004715">
    <property type="term" value="F:non-membrane spanning protein tyrosine kinase activity"/>
    <property type="evidence" value="ECO:0007669"/>
    <property type="project" value="UniProtKB-EC"/>
</dbReference>
<dbReference type="AlphaFoldDB" id="A0A1U9Z707"/>
<dbReference type="InterPro" id="IPR003856">
    <property type="entry name" value="LPS_length_determ_N"/>
</dbReference>
<evidence type="ECO:0000256" key="8">
    <source>
        <dbReference type="ARBA" id="ARBA00022692"/>
    </source>
</evidence>
<evidence type="ECO:0000256" key="4">
    <source>
        <dbReference type="ARBA" id="ARBA00011903"/>
    </source>
</evidence>
<keyword evidence="22" id="KW-1185">Reference proteome</keyword>
<dbReference type="NCBIfam" id="TIGR01007">
    <property type="entry name" value="eps_fam"/>
    <property type="match status" value="1"/>
</dbReference>
<dbReference type="PANTHER" id="PTHR32309">
    <property type="entry name" value="TYROSINE-PROTEIN KINASE"/>
    <property type="match status" value="1"/>
</dbReference>
<comment type="similarity">
    <text evidence="3">Belongs to the etk/wzc family.</text>
</comment>
<feature type="transmembrane region" description="Helical" evidence="17">
    <location>
        <begin position="27"/>
        <end position="45"/>
    </location>
</feature>
<dbReference type="GO" id="GO:0005524">
    <property type="term" value="F:ATP binding"/>
    <property type="evidence" value="ECO:0007669"/>
    <property type="project" value="UniProtKB-KW"/>
</dbReference>
<comment type="catalytic activity">
    <reaction evidence="15">
        <text>L-tyrosyl-[protein] + ATP = O-phospho-L-tyrosyl-[protein] + ADP + H(+)</text>
        <dbReference type="Rhea" id="RHEA:10596"/>
        <dbReference type="Rhea" id="RHEA-COMP:10136"/>
        <dbReference type="Rhea" id="RHEA-COMP:20101"/>
        <dbReference type="ChEBI" id="CHEBI:15378"/>
        <dbReference type="ChEBI" id="CHEBI:30616"/>
        <dbReference type="ChEBI" id="CHEBI:46858"/>
        <dbReference type="ChEBI" id="CHEBI:61978"/>
        <dbReference type="ChEBI" id="CHEBI:456216"/>
        <dbReference type="EC" id="2.7.10.2"/>
    </reaction>
</comment>
<organism evidence="21 22">
    <name type="scientific">Martelella mediterranea DSM 17316</name>
    <dbReference type="NCBI Taxonomy" id="1122214"/>
    <lineage>
        <taxon>Bacteria</taxon>
        <taxon>Pseudomonadati</taxon>
        <taxon>Pseudomonadota</taxon>
        <taxon>Alphaproteobacteria</taxon>
        <taxon>Hyphomicrobiales</taxon>
        <taxon>Aurantimonadaceae</taxon>
        <taxon>Martelella</taxon>
    </lineage>
</organism>
<dbReference type="InterPro" id="IPR032807">
    <property type="entry name" value="GNVR"/>
</dbReference>
<evidence type="ECO:0000313" key="22">
    <source>
        <dbReference type="Proteomes" id="UP000191135"/>
    </source>
</evidence>
<feature type="domain" description="Tyrosine-protein kinase G-rich" evidence="20">
    <location>
        <begin position="359"/>
        <end position="431"/>
    </location>
</feature>
<evidence type="ECO:0000256" key="2">
    <source>
        <dbReference type="ARBA" id="ARBA00007316"/>
    </source>
</evidence>
<evidence type="ECO:0000256" key="11">
    <source>
        <dbReference type="ARBA" id="ARBA00022840"/>
    </source>
</evidence>
<dbReference type="Pfam" id="PF13807">
    <property type="entry name" value="GNVR"/>
    <property type="match status" value="1"/>
</dbReference>
<accession>A0A1U9Z707</accession>
<comment type="subcellular location">
    <subcellularLocation>
        <location evidence="1">Cell inner membrane</location>
        <topology evidence="1">Multi-pass membrane protein</topology>
    </subcellularLocation>
</comment>
<evidence type="ECO:0000259" key="20">
    <source>
        <dbReference type="Pfam" id="PF13807"/>
    </source>
</evidence>
<evidence type="ECO:0000256" key="1">
    <source>
        <dbReference type="ARBA" id="ARBA00004429"/>
    </source>
</evidence>
<evidence type="ECO:0000313" key="21">
    <source>
        <dbReference type="EMBL" id="AQZ53436.1"/>
    </source>
</evidence>
<keyword evidence="11" id="KW-0067">ATP-binding</keyword>
<dbReference type="InterPro" id="IPR025669">
    <property type="entry name" value="AAA_dom"/>
</dbReference>
<evidence type="ECO:0000256" key="17">
    <source>
        <dbReference type="SAM" id="Phobius"/>
    </source>
</evidence>
<dbReference type="Pfam" id="PF02706">
    <property type="entry name" value="Wzz"/>
    <property type="match status" value="1"/>
</dbReference>
<keyword evidence="9" id="KW-0547">Nucleotide-binding</keyword>
<dbReference type="Pfam" id="PF13614">
    <property type="entry name" value="AAA_31"/>
    <property type="match status" value="1"/>
</dbReference>
<evidence type="ECO:0000256" key="15">
    <source>
        <dbReference type="ARBA" id="ARBA00051245"/>
    </source>
</evidence>
<comment type="similarity">
    <text evidence="2">Belongs to the CpsD/CapB family.</text>
</comment>
<dbReference type="InterPro" id="IPR050445">
    <property type="entry name" value="Bact_polysacc_biosynth/exp"/>
</dbReference>
<dbReference type="PANTHER" id="PTHR32309:SF13">
    <property type="entry name" value="FERRIC ENTEROBACTIN TRANSPORT PROTEIN FEPE"/>
    <property type="match status" value="1"/>
</dbReference>
<evidence type="ECO:0000256" key="16">
    <source>
        <dbReference type="SAM" id="Coils"/>
    </source>
</evidence>